<dbReference type="InterPro" id="IPR020108">
    <property type="entry name" value="Spore_coat_CotD"/>
</dbReference>
<organism evidence="2 3">
    <name type="scientific">Peribacillus butanolivorans</name>
    <dbReference type="NCBI Taxonomy" id="421767"/>
    <lineage>
        <taxon>Bacteria</taxon>
        <taxon>Bacillati</taxon>
        <taxon>Bacillota</taxon>
        <taxon>Bacilli</taxon>
        <taxon>Bacillales</taxon>
        <taxon>Bacillaceae</taxon>
        <taxon>Peribacillus</taxon>
    </lineage>
</organism>
<keyword evidence="4" id="KW-1185">Reference proteome</keyword>
<protein>
    <recommendedName>
        <fullName evidence="5">Spore coat protein D</fullName>
    </recommendedName>
</protein>
<evidence type="ECO:0000313" key="2">
    <source>
        <dbReference type="EMBL" id="PEJ27709.1"/>
    </source>
</evidence>
<dbReference type="AlphaFoldDB" id="A0AAX0RQP0"/>
<name>A0AAX0RQP0_9BACI</name>
<reference evidence="1 4" key="2">
    <citation type="submission" date="2018-07" db="EMBL/GenBank/DDBJ databases">
        <title>The molecular basis for the intramolecular migration of carboxyl group in the catabolism of para-hydroxybenzoate via gentisate.</title>
        <authorList>
            <person name="Zhao H."/>
            <person name="Xu Y."/>
            <person name="Lin S."/>
            <person name="Spain J.C."/>
            <person name="Zhou N.-Y."/>
        </authorList>
    </citation>
    <scope>NUCLEOTIDE SEQUENCE [LARGE SCALE GENOMIC DNA]</scope>
    <source>
        <strain evidence="1 4">PHB-7a</strain>
    </source>
</reference>
<proteinExistence type="predicted"/>
<dbReference type="Proteomes" id="UP000260457">
    <property type="component" value="Chromosome"/>
</dbReference>
<reference evidence="2 3" key="1">
    <citation type="submission" date="2017-09" db="EMBL/GenBank/DDBJ databases">
        <title>Large-scale bioinformatics analysis of Bacillus genomes uncovers conserved roles of natural products in bacterial physiology.</title>
        <authorList>
            <consortium name="Agbiome Team Llc"/>
            <person name="Bleich R.M."/>
            <person name="Kirk G.J."/>
            <person name="Santa Maria K.C."/>
            <person name="Allen S.E."/>
            <person name="Farag S."/>
            <person name="Shank E.A."/>
            <person name="Bowers A."/>
        </authorList>
    </citation>
    <scope>NUCLEOTIDE SEQUENCE [LARGE SCALE GENOMIC DNA]</scope>
    <source>
        <strain evidence="2 3">AFS003229</strain>
    </source>
</reference>
<dbReference type="EMBL" id="CP030926">
    <property type="protein sequence ID" value="AXN40727.1"/>
    <property type="molecule type" value="Genomic_DNA"/>
</dbReference>
<evidence type="ECO:0000313" key="4">
    <source>
        <dbReference type="Proteomes" id="UP000260457"/>
    </source>
</evidence>
<accession>A0AAX0RQP0</accession>
<gene>
    <name evidence="2" type="ORF">CN689_23255</name>
    <name evidence="1" type="ORF">DTO10_21670</name>
</gene>
<dbReference type="Proteomes" id="UP000220106">
    <property type="component" value="Unassembled WGS sequence"/>
</dbReference>
<dbReference type="Pfam" id="PF11122">
    <property type="entry name" value="Spore-coat_CotD"/>
    <property type="match status" value="1"/>
</dbReference>
<sequence length="103" mass="11829">MYNRTWANAHNGQCPPQYCPPQTFPIQHSPPQISPTKQFVKTNVTNTVIPVVHPTHTTIVNRHVKKYIHHSPNNVSVVNECYTQRFVGGVPQPPCCPRRPFRY</sequence>
<evidence type="ECO:0000313" key="1">
    <source>
        <dbReference type="EMBL" id="AXN40727.1"/>
    </source>
</evidence>
<dbReference type="KEGG" id="pbut:DTO10_21670"/>
<dbReference type="RefSeq" id="WP_098177553.1">
    <property type="nucleotide sequence ID" value="NZ_JBHUBF010000031.1"/>
</dbReference>
<evidence type="ECO:0000313" key="3">
    <source>
        <dbReference type="Proteomes" id="UP000220106"/>
    </source>
</evidence>
<dbReference type="EMBL" id="NUEQ01000096">
    <property type="protein sequence ID" value="PEJ27709.1"/>
    <property type="molecule type" value="Genomic_DNA"/>
</dbReference>
<evidence type="ECO:0008006" key="5">
    <source>
        <dbReference type="Google" id="ProtNLM"/>
    </source>
</evidence>